<protein>
    <recommendedName>
        <fullName evidence="7">Glycosyl hydrolase family 43</fullName>
    </recommendedName>
</protein>
<dbReference type="AlphaFoldDB" id="A0A2K8ZCL0"/>
<keyword evidence="6" id="KW-1185">Reference proteome</keyword>
<dbReference type="PANTHER" id="PTHR22925">
    <property type="entry name" value="GLYCOSYL HYDROLASE 43 FAMILY MEMBER"/>
    <property type="match status" value="1"/>
</dbReference>
<evidence type="ECO:0000313" key="5">
    <source>
        <dbReference type="EMBL" id="AUD07580.1"/>
    </source>
</evidence>
<gene>
    <name evidence="5" type="ORF">CWM47_31920</name>
</gene>
<evidence type="ECO:0000256" key="1">
    <source>
        <dbReference type="ARBA" id="ARBA00009865"/>
    </source>
</evidence>
<dbReference type="InterPro" id="IPR023296">
    <property type="entry name" value="Glyco_hydro_beta-prop_sf"/>
</dbReference>
<evidence type="ECO:0000256" key="2">
    <source>
        <dbReference type="ARBA" id="ARBA00022801"/>
    </source>
</evidence>
<accession>A0A2K8ZCL0</accession>
<dbReference type="SUPFAM" id="SSF75005">
    <property type="entry name" value="Arabinanase/levansucrase/invertase"/>
    <property type="match status" value="1"/>
</dbReference>
<dbReference type="EMBL" id="CP025096">
    <property type="protein sequence ID" value="AUD07580.1"/>
    <property type="molecule type" value="Genomic_DNA"/>
</dbReference>
<evidence type="ECO:0000256" key="3">
    <source>
        <dbReference type="ARBA" id="ARBA00023295"/>
    </source>
</evidence>
<dbReference type="Proteomes" id="UP000232883">
    <property type="component" value="Chromosome"/>
</dbReference>
<sequence>MGLFSSVSQVAVAQLDHPKATKARKAANGSVTPSVRLRNFTADGKQLTRFDAVGDAIDAHDGEIAHFRGTYYLYGTSYDCGFAWQNKKAPFCGFKVYSSPDLVNWTDQGYLFDAKTPVWQTRCNGNTYGCFRPHVIFNQKTNQYVLWINVYDNKVGFRVFTSSSPTGPFNEVAQPTLAVNRDAPVAGLNNGDHDTFVDEDGTAYLAYTDWRAKGAIVIEQLTPDYLSGTNRFVKDVTKEKTEAPGLFKRRGIYYITYSDPNCGYCSGTGTSYRTASSPLGPWSEGRKISDNSCGGQPSFVFTIQLANDSLFLYGSDLWNNAARNEALANYFWAPLTFNDDGSIQPIACEQTPALSIRVGQPDKRMANRPTNRSVSDQSALDYTIGCDIAHNHAQSQTFTASQTGLLSAVSVTAYKKDNPDAALELAIFSEKDASGSTARPLYSTSLPADSISWAARNRFIQPNLRVSAGQRYVLRVSSAASVGCYGLAYATGETSIGRGTPGRGNDDVSRAHEAKRTLKFQTVIQAKK</sequence>
<comment type="similarity">
    <text evidence="1 4">Belongs to the glycosyl hydrolase 43 family.</text>
</comment>
<proteinExistence type="inferred from homology"/>
<dbReference type="GO" id="GO:0004553">
    <property type="term" value="F:hydrolase activity, hydrolyzing O-glycosyl compounds"/>
    <property type="evidence" value="ECO:0007669"/>
    <property type="project" value="InterPro"/>
</dbReference>
<dbReference type="OrthoDB" id="273314at2"/>
<dbReference type="Pfam" id="PF04616">
    <property type="entry name" value="Glyco_hydro_43"/>
    <property type="match status" value="1"/>
</dbReference>
<name>A0A2K8ZCL0_9BACT</name>
<keyword evidence="2 4" id="KW-0378">Hydrolase</keyword>
<dbReference type="PANTHER" id="PTHR22925:SF3">
    <property type="entry name" value="GLYCOSYL HYDROLASE FAMILY PROTEIN 43"/>
    <property type="match status" value="1"/>
</dbReference>
<dbReference type="InterPro" id="IPR006710">
    <property type="entry name" value="Glyco_hydro_43"/>
</dbReference>
<reference evidence="5 6" key="1">
    <citation type="submission" date="2017-11" db="EMBL/GenBank/DDBJ databases">
        <title>Taxonomic description and genome sequences of Spirosoma HA7 sp. nov., isolated from pollen microhabitat of Corylus avellana.</title>
        <authorList>
            <person name="Ambika Manirajan B."/>
            <person name="Suarez C."/>
            <person name="Ratering S."/>
            <person name="Geissler-Plaum R."/>
            <person name="Cardinale M."/>
            <person name="Sylvia S."/>
        </authorList>
    </citation>
    <scope>NUCLEOTIDE SEQUENCE [LARGE SCALE GENOMIC DNA]</scope>
    <source>
        <strain evidence="5 6">HA7</strain>
    </source>
</reference>
<dbReference type="Gene3D" id="2.115.10.20">
    <property type="entry name" value="Glycosyl hydrolase domain, family 43"/>
    <property type="match status" value="1"/>
</dbReference>
<evidence type="ECO:0008006" key="7">
    <source>
        <dbReference type="Google" id="ProtNLM"/>
    </source>
</evidence>
<dbReference type="GO" id="GO:0005975">
    <property type="term" value="P:carbohydrate metabolic process"/>
    <property type="evidence" value="ECO:0007669"/>
    <property type="project" value="InterPro"/>
</dbReference>
<organism evidence="5 6">
    <name type="scientific">Spirosoma pollinicola</name>
    <dbReference type="NCBI Taxonomy" id="2057025"/>
    <lineage>
        <taxon>Bacteria</taxon>
        <taxon>Pseudomonadati</taxon>
        <taxon>Bacteroidota</taxon>
        <taxon>Cytophagia</taxon>
        <taxon>Cytophagales</taxon>
        <taxon>Cytophagaceae</taxon>
        <taxon>Spirosoma</taxon>
    </lineage>
</organism>
<dbReference type="CDD" id="cd18824">
    <property type="entry name" value="GH43_CtGH43-like"/>
    <property type="match status" value="1"/>
</dbReference>
<keyword evidence="3 4" id="KW-0326">Glycosidase</keyword>
<evidence type="ECO:0000256" key="4">
    <source>
        <dbReference type="RuleBase" id="RU361187"/>
    </source>
</evidence>
<evidence type="ECO:0000313" key="6">
    <source>
        <dbReference type="Proteomes" id="UP000232883"/>
    </source>
</evidence>
<dbReference type="KEGG" id="spir:CWM47_31920"/>